<dbReference type="EMBL" id="EAAA01000680">
    <property type="status" value="NOT_ANNOTATED_CDS"/>
    <property type="molecule type" value="Genomic_DNA"/>
</dbReference>
<keyword evidence="6 13" id="KW-0808">Transferase</keyword>
<keyword evidence="13" id="KW-1207">Sterol metabolism</keyword>
<evidence type="ECO:0000256" key="11">
    <source>
        <dbReference type="ARBA" id="ARBA00023098"/>
    </source>
</evidence>
<reference evidence="16" key="2">
    <citation type="journal article" date="2008" name="Genome Biol.">
        <title>Improved genome assembly and evidence-based global gene model set for the chordate Ciona intestinalis: new insight into intron and operon populations.</title>
        <authorList>
            <person name="Satou Y."/>
            <person name="Mineta K."/>
            <person name="Ogasawara M."/>
            <person name="Sasakura Y."/>
            <person name="Shoguchi E."/>
            <person name="Ueno K."/>
            <person name="Yamada L."/>
            <person name="Matsumoto J."/>
            <person name="Wasserscheid J."/>
            <person name="Dewar K."/>
            <person name="Wiley G.B."/>
            <person name="Macmil S.L."/>
            <person name="Roe B.A."/>
            <person name="Zeller R.W."/>
            <person name="Hastings K.E."/>
            <person name="Lemaire P."/>
            <person name="Lindquist E."/>
            <person name="Endo T."/>
            <person name="Hotta K."/>
            <person name="Inaba K."/>
        </authorList>
    </citation>
    <scope>NUCLEOTIDE SEQUENCE [LARGE SCALE GENOMIC DNA]</scope>
    <source>
        <strain evidence="16">wild type</strain>
    </source>
</reference>
<evidence type="ECO:0000256" key="3">
    <source>
        <dbReference type="ARBA" id="ARBA00012103"/>
    </source>
</evidence>
<evidence type="ECO:0000256" key="1">
    <source>
        <dbReference type="ARBA" id="ARBA00004496"/>
    </source>
</evidence>
<dbReference type="InterPro" id="IPR014721">
    <property type="entry name" value="Ribsml_uS5_D2-typ_fold_subgr"/>
</dbReference>
<comment type="catalytic activity">
    <reaction evidence="13">
        <text>(R)-mevalonate + ATP = (R)-5-phosphomevalonate + ADP + H(+)</text>
        <dbReference type="Rhea" id="RHEA:17065"/>
        <dbReference type="ChEBI" id="CHEBI:15378"/>
        <dbReference type="ChEBI" id="CHEBI:30616"/>
        <dbReference type="ChEBI" id="CHEBI:36464"/>
        <dbReference type="ChEBI" id="CHEBI:58146"/>
        <dbReference type="ChEBI" id="CHEBI:456216"/>
        <dbReference type="EC" id="2.7.1.36"/>
    </reaction>
</comment>
<dbReference type="Gene3D" id="3.30.70.890">
    <property type="entry name" value="GHMP kinase, C-terminal domain"/>
    <property type="match status" value="1"/>
</dbReference>
<keyword evidence="13" id="KW-0752">Steroid biosynthesis</keyword>
<dbReference type="PROSITE" id="PS00627">
    <property type="entry name" value="GHMP_KINASES_ATP"/>
    <property type="match status" value="1"/>
</dbReference>
<dbReference type="STRING" id="7719.ENSCINP00000032935"/>
<dbReference type="InterPro" id="IPR020568">
    <property type="entry name" value="Ribosomal_Su5_D2-typ_SF"/>
</dbReference>
<dbReference type="Gene3D" id="3.30.230.10">
    <property type="match status" value="1"/>
</dbReference>
<dbReference type="EC" id="2.7.1.36" evidence="3 13"/>
<dbReference type="FunCoup" id="H2XTF1">
    <property type="interactions" value="40"/>
</dbReference>
<evidence type="ECO:0000256" key="5">
    <source>
        <dbReference type="ARBA" id="ARBA00022516"/>
    </source>
</evidence>
<keyword evidence="5 13" id="KW-0444">Lipid biosynthesis</keyword>
<dbReference type="UniPathway" id="UPA00057">
    <property type="reaction ID" value="UER00098"/>
</dbReference>
<dbReference type="Proteomes" id="UP000008144">
    <property type="component" value="Chromosome 11"/>
</dbReference>
<reference evidence="17" key="1">
    <citation type="journal article" date="2002" name="Science">
        <title>The draft genome of Ciona intestinalis: insights into chordate and vertebrate origins.</title>
        <authorList>
            <person name="Dehal P."/>
            <person name="Satou Y."/>
            <person name="Campbell R.K."/>
            <person name="Chapman J."/>
            <person name="Degnan B."/>
            <person name="De Tomaso A."/>
            <person name="Davidson B."/>
            <person name="Di Gregorio A."/>
            <person name="Gelpke M."/>
            <person name="Goodstein D.M."/>
            <person name="Harafuji N."/>
            <person name="Hastings K.E."/>
            <person name="Ho I."/>
            <person name="Hotta K."/>
            <person name="Huang W."/>
            <person name="Kawashima T."/>
            <person name="Lemaire P."/>
            <person name="Martinez D."/>
            <person name="Meinertzhagen I.A."/>
            <person name="Necula S."/>
            <person name="Nonaka M."/>
            <person name="Putnam N."/>
            <person name="Rash S."/>
            <person name="Saiga H."/>
            <person name="Satake M."/>
            <person name="Terry A."/>
            <person name="Yamada L."/>
            <person name="Wang H.G."/>
            <person name="Awazu S."/>
            <person name="Azumi K."/>
            <person name="Boore J."/>
            <person name="Branno M."/>
            <person name="Chin-Bow S."/>
            <person name="DeSantis R."/>
            <person name="Doyle S."/>
            <person name="Francino P."/>
            <person name="Keys D.N."/>
            <person name="Haga S."/>
            <person name="Hayashi H."/>
            <person name="Hino K."/>
            <person name="Imai K.S."/>
            <person name="Inaba K."/>
            <person name="Kano S."/>
            <person name="Kobayashi K."/>
            <person name="Kobayashi M."/>
            <person name="Lee B.I."/>
            <person name="Makabe K.W."/>
            <person name="Manohar C."/>
            <person name="Matassi G."/>
            <person name="Medina M."/>
            <person name="Mochizuki Y."/>
            <person name="Mount S."/>
            <person name="Morishita T."/>
            <person name="Miura S."/>
            <person name="Nakayama A."/>
            <person name="Nishizaka S."/>
            <person name="Nomoto H."/>
            <person name="Ohta F."/>
            <person name="Oishi K."/>
            <person name="Rigoutsos I."/>
            <person name="Sano M."/>
            <person name="Sasaki A."/>
            <person name="Sasakura Y."/>
            <person name="Shoguchi E."/>
            <person name="Shin-i T."/>
            <person name="Spagnuolo A."/>
            <person name="Stainier D."/>
            <person name="Suzuki M.M."/>
            <person name="Tassy O."/>
            <person name="Takatori N."/>
            <person name="Tokuoka M."/>
            <person name="Yagi K."/>
            <person name="Yoshizaki F."/>
            <person name="Wada S."/>
            <person name="Zhang C."/>
            <person name="Hyatt P.D."/>
            <person name="Larimer F."/>
            <person name="Detter C."/>
            <person name="Doggett N."/>
            <person name="Glavina T."/>
            <person name="Hawkins T."/>
            <person name="Richardson P."/>
            <person name="Lucas S."/>
            <person name="Kohara Y."/>
            <person name="Levine M."/>
            <person name="Satoh N."/>
            <person name="Rokhsar D.S."/>
        </authorList>
    </citation>
    <scope>NUCLEOTIDE SEQUENCE [LARGE SCALE GENOMIC DNA]</scope>
</reference>
<feature type="domain" description="GHMP kinase N-terminal" evidence="14">
    <location>
        <begin position="115"/>
        <end position="195"/>
    </location>
</feature>
<dbReference type="PRINTS" id="PR00959">
    <property type="entry name" value="MEVGALKINASE"/>
</dbReference>
<dbReference type="SUPFAM" id="SSF54211">
    <property type="entry name" value="Ribosomal protein S5 domain 2-like"/>
    <property type="match status" value="1"/>
</dbReference>
<sequence length="331" mass="36005">NMKKVKVSAPGKIILHGEHAVVHGKRAIACAVDGRITVETTKTDETSLKFKMVALSMRNDIHIKLTDIENLASSSKIALTIFLFGYLKVNSFYKLHNVCVCLFLIFSKSNNFLCLNIEVKSQNLPIGAGLGSSAAINVAMATAFLVMADQIQPTGNDMLLNEESLTLINEHAYLMEKIVHGNPSGIDNSVATYGGAASFQAGVITRLKNFSYLPSFPELRFLVTDTKVSRNTKALVSAVQEKLSQYPETTGHILYAIDEICKTAEKLLANWNETENSQNQLKDLLKINHHLLNSIGVGHAKLDKIHQLSNDFGFACKLTGAGGGGCAITLI</sequence>
<dbReference type="HOGENOM" id="CLU_017814_0_1_1"/>
<dbReference type="NCBIfam" id="TIGR00549">
    <property type="entry name" value="mevalon_kin"/>
    <property type="match status" value="1"/>
</dbReference>
<evidence type="ECO:0000256" key="6">
    <source>
        <dbReference type="ARBA" id="ARBA00022679"/>
    </source>
</evidence>
<dbReference type="PANTHER" id="PTHR43290:SF2">
    <property type="entry name" value="MEVALONATE KINASE"/>
    <property type="match status" value="1"/>
</dbReference>
<dbReference type="GO" id="GO:0006695">
    <property type="term" value="P:cholesterol biosynthetic process"/>
    <property type="evidence" value="ECO:0000318"/>
    <property type="project" value="GO_Central"/>
</dbReference>
<evidence type="ECO:0000313" key="17">
    <source>
        <dbReference type="Proteomes" id="UP000008144"/>
    </source>
</evidence>
<dbReference type="Pfam" id="PF00288">
    <property type="entry name" value="GHMP_kinases_N"/>
    <property type="match status" value="1"/>
</dbReference>
<evidence type="ECO:0000256" key="4">
    <source>
        <dbReference type="ARBA" id="ARBA00022490"/>
    </source>
</evidence>
<keyword evidence="9 13" id="KW-0067">ATP-binding</keyword>
<dbReference type="InterPro" id="IPR006204">
    <property type="entry name" value="GHMP_kinase_N_dom"/>
</dbReference>
<evidence type="ECO:0000256" key="10">
    <source>
        <dbReference type="ARBA" id="ARBA00022842"/>
    </source>
</evidence>
<evidence type="ECO:0000256" key="8">
    <source>
        <dbReference type="ARBA" id="ARBA00022777"/>
    </source>
</evidence>
<accession>H2XTF1</accession>
<keyword evidence="4 13" id="KW-0963">Cytoplasm</keyword>
<feature type="domain" description="GHMP kinase C-terminal" evidence="15">
    <location>
        <begin position="276"/>
        <end position="331"/>
    </location>
</feature>
<keyword evidence="7 13" id="KW-0547">Nucleotide-binding</keyword>
<proteinExistence type="inferred from homology"/>
<dbReference type="GeneTree" id="ENSGT00950000183187"/>
<reference evidence="16" key="4">
    <citation type="submission" date="2025-09" db="UniProtKB">
        <authorList>
            <consortium name="Ensembl"/>
        </authorList>
    </citation>
    <scope>IDENTIFICATION</scope>
</reference>
<evidence type="ECO:0000256" key="9">
    <source>
        <dbReference type="ARBA" id="ARBA00022840"/>
    </source>
</evidence>
<dbReference type="InParanoid" id="H2XTF1"/>
<protein>
    <recommendedName>
        <fullName evidence="3 13">Mevalonate kinase</fullName>
        <shortName evidence="13">MK</shortName>
        <ecNumber evidence="3 13">2.7.1.36</ecNumber>
    </recommendedName>
</protein>
<dbReference type="PANTHER" id="PTHR43290">
    <property type="entry name" value="MEVALONATE KINASE"/>
    <property type="match status" value="1"/>
</dbReference>
<dbReference type="InterPro" id="IPR006203">
    <property type="entry name" value="GHMP_knse_ATP-bd_CS"/>
</dbReference>
<keyword evidence="17" id="KW-1185">Reference proteome</keyword>
<dbReference type="InterPro" id="IPR006205">
    <property type="entry name" value="Mev_gal_kin"/>
</dbReference>
<dbReference type="GO" id="GO:0005524">
    <property type="term" value="F:ATP binding"/>
    <property type="evidence" value="ECO:0007669"/>
    <property type="project" value="UniProtKB-KW"/>
</dbReference>
<dbReference type="AlphaFoldDB" id="H2XTF1"/>
<evidence type="ECO:0000256" key="13">
    <source>
        <dbReference type="RuleBase" id="RU363087"/>
    </source>
</evidence>
<dbReference type="Pfam" id="PF08544">
    <property type="entry name" value="GHMP_kinases_C"/>
    <property type="match status" value="1"/>
</dbReference>
<evidence type="ECO:0000259" key="15">
    <source>
        <dbReference type="Pfam" id="PF08544"/>
    </source>
</evidence>
<keyword evidence="13" id="KW-0756">Sterol biosynthesis</keyword>
<dbReference type="Ensembl" id="ENSCINT00000032177.1">
    <property type="protein sequence ID" value="ENSCINP00000032935.1"/>
    <property type="gene ID" value="ENSCING00000024304.1"/>
</dbReference>
<organism evidence="16 17">
    <name type="scientific">Ciona intestinalis</name>
    <name type="common">Transparent sea squirt</name>
    <name type="synonym">Ascidia intestinalis</name>
    <dbReference type="NCBI Taxonomy" id="7719"/>
    <lineage>
        <taxon>Eukaryota</taxon>
        <taxon>Metazoa</taxon>
        <taxon>Chordata</taxon>
        <taxon>Tunicata</taxon>
        <taxon>Ascidiacea</taxon>
        <taxon>Phlebobranchia</taxon>
        <taxon>Cionidae</taxon>
        <taxon>Ciona</taxon>
    </lineage>
</organism>
<reference evidence="16" key="3">
    <citation type="submission" date="2025-08" db="UniProtKB">
        <authorList>
            <consortium name="Ensembl"/>
        </authorList>
    </citation>
    <scope>IDENTIFICATION</scope>
</reference>
<dbReference type="InterPro" id="IPR036554">
    <property type="entry name" value="GHMP_kinase_C_sf"/>
</dbReference>
<comment type="pathway">
    <text evidence="12 13">Isoprenoid biosynthesis; isopentenyl diphosphate biosynthesis via mevalonate pathway; isopentenyl diphosphate from (R)-mevalonate: step 1/3.</text>
</comment>
<evidence type="ECO:0000256" key="7">
    <source>
        <dbReference type="ARBA" id="ARBA00022741"/>
    </source>
</evidence>
<comment type="similarity">
    <text evidence="2 13">Belongs to the GHMP kinase family. Mevalonate kinase subfamily.</text>
</comment>
<comment type="subcellular location">
    <subcellularLocation>
        <location evidence="1 13">Cytoplasm</location>
    </subcellularLocation>
</comment>
<evidence type="ECO:0000256" key="12">
    <source>
        <dbReference type="ARBA" id="ARBA00029438"/>
    </source>
</evidence>
<evidence type="ECO:0000256" key="2">
    <source>
        <dbReference type="ARBA" id="ARBA00006495"/>
    </source>
</evidence>
<dbReference type="GO" id="GO:0019287">
    <property type="term" value="P:isopentenyl diphosphate biosynthetic process, mevalonate pathway"/>
    <property type="evidence" value="ECO:0000318"/>
    <property type="project" value="GO_Central"/>
</dbReference>
<keyword evidence="8 13" id="KW-0418">Kinase</keyword>
<name>H2XTF1_CIOIN</name>
<keyword evidence="13" id="KW-0753">Steroid metabolism</keyword>
<keyword evidence="10" id="KW-0460">Magnesium</keyword>
<keyword evidence="11 13" id="KW-0443">Lipid metabolism</keyword>
<dbReference type="GO" id="GO:0004496">
    <property type="term" value="F:mevalonate kinase activity"/>
    <property type="evidence" value="ECO:0000318"/>
    <property type="project" value="GO_Central"/>
</dbReference>
<dbReference type="OMA" id="LMDFNHG"/>
<dbReference type="InterPro" id="IPR013750">
    <property type="entry name" value="GHMP_kinase_C_dom"/>
</dbReference>
<evidence type="ECO:0000313" key="16">
    <source>
        <dbReference type="Ensembl" id="ENSCINP00000032935.1"/>
    </source>
</evidence>
<dbReference type="SUPFAM" id="SSF55060">
    <property type="entry name" value="GHMP Kinase, C-terminal domain"/>
    <property type="match status" value="1"/>
</dbReference>
<evidence type="ECO:0000259" key="14">
    <source>
        <dbReference type="Pfam" id="PF00288"/>
    </source>
</evidence>
<dbReference type="GO" id="GO:0005829">
    <property type="term" value="C:cytosol"/>
    <property type="evidence" value="ECO:0000318"/>
    <property type="project" value="GO_Central"/>
</dbReference>